<gene>
    <name evidence="8" type="ORF">C7402_12431</name>
</gene>
<feature type="transmembrane region" description="Helical" evidence="6">
    <location>
        <begin position="297"/>
        <end position="319"/>
    </location>
</feature>
<feature type="transmembrane region" description="Helical" evidence="6">
    <location>
        <begin position="224"/>
        <end position="245"/>
    </location>
</feature>
<evidence type="ECO:0000256" key="1">
    <source>
        <dbReference type="ARBA" id="ARBA00004141"/>
    </source>
</evidence>
<dbReference type="InterPro" id="IPR020846">
    <property type="entry name" value="MFS_dom"/>
</dbReference>
<dbReference type="InterPro" id="IPR011701">
    <property type="entry name" value="MFS"/>
</dbReference>
<feature type="transmembrane region" description="Helical" evidence="6">
    <location>
        <begin position="140"/>
        <end position="163"/>
    </location>
</feature>
<feature type="domain" description="Major facilitator superfamily (MFS) profile" evidence="7">
    <location>
        <begin position="12"/>
        <end position="452"/>
    </location>
</feature>
<feature type="transmembrane region" description="Helical" evidence="6">
    <location>
        <begin position="360"/>
        <end position="383"/>
    </location>
</feature>
<comment type="subcellular location">
    <subcellularLocation>
        <location evidence="1">Membrane</location>
        <topology evidence="1">Multi-pass membrane protein</topology>
    </subcellularLocation>
</comment>
<evidence type="ECO:0000256" key="6">
    <source>
        <dbReference type="SAM" id="Phobius"/>
    </source>
</evidence>
<dbReference type="PANTHER" id="PTHR42718:SF9">
    <property type="entry name" value="MAJOR FACILITATOR SUPERFAMILY MULTIDRUG TRANSPORTER MFSC"/>
    <property type="match status" value="1"/>
</dbReference>
<evidence type="ECO:0000259" key="7">
    <source>
        <dbReference type="PROSITE" id="PS50850"/>
    </source>
</evidence>
<feature type="transmembrane region" description="Helical" evidence="6">
    <location>
        <begin position="78"/>
        <end position="101"/>
    </location>
</feature>
<dbReference type="Pfam" id="PF07690">
    <property type="entry name" value="MFS_1"/>
    <property type="match status" value="2"/>
</dbReference>
<protein>
    <submittedName>
        <fullName evidence="8">DHA2 family methylenomycin A resistance protein-like MFS transporter</fullName>
    </submittedName>
</protein>
<keyword evidence="2" id="KW-0813">Transport</keyword>
<dbReference type="Gene3D" id="1.20.1720.10">
    <property type="entry name" value="Multidrug resistance protein D"/>
    <property type="match status" value="1"/>
</dbReference>
<dbReference type="PANTHER" id="PTHR42718">
    <property type="entry name" value="MAJOR FACILITATOR SUPERFAMILY MULTIDRUG TRANSPORTER MFSC"/>
    <property type="match status" value="1"/>
</dbReference>
<evidence type="ECO:0000256" key="4">
    <source>
        <dbReference type="ARBA" id="ARBA00022989"/>
    </source>
</evidence>
<dbReference type="InterPro" id="IPR036259">
    <property type="entry name" value="MFS_trans_sf"/>
</dbReference>
<evidence type="ECO:0000256" key="3">
    <source>
        <dbReference type="ARBA" id="ARBA00022692"/>
    </source>
</evidence>
<dbReference type="PROSITE" id="PS50850">
    <property type="entry name" value="MFS"/>
    <property type="match status" value="1"/>
</dbReference>
<evidence type="ECO:0000256" key="2">
    <source>
        <dbReference type="ARBA" id="ARBA00022448"/>
    </source>
</evidence>
<feature type="transmembrane region" description="Helical" evidence="6">
    <location>
        <begin position="265"/>
        <end position="285"/>
    </location>
</feature>
<reference evidence="8 9" key="1">
    <citation type="submission" date="2018-05" db="EMBL/GenBank/DDBJ databases">
        <title>Genomic Encyclopedia of Type Strains, Phase IV (KMG-V): Genome sequencing to study the core and pangenomes of soil and plant-associated prokaryotes.</title>
        <authorList>
            <person name="Whitman W."/>
        </authorList>
    </citation>
    <scope>NUCLEOTIDE SEQUENCE [LARGE SCALE GENOMIC DNA]</scope>
    <source>
        <strain evidence="8 9">SCZa-39</strain>
    </source>
</reference>
<dbReference type="RefSeq" id="WP_116614034.1">
    <property type="nucleotide sequence ID" value="NZ_QEOB01000024.1"/>
</dbReference>
<keyword evidence="5 6" id="KW-0472">Membrane</keyword>
<evidence type="ECO:0000313" key="9">
    <source>
        <dbReference type="Proteomes" id="UP000245712"/>
    </source>
</evidence>
<proteinExistence type="predicted"/>
<feature type="transmembrane region" description="Helical" evidence="6">
    <location>
        <begin position="200"/>
        <end position="218"/>
    </location>
</feature>
<feature type="transmembrane region" description="Helical" evidence="6">
    <location>
        <begin position="404"/>
        <end position="422"/>
    </location>
</feature>
<keyword evidence="9" id="KW-1185">Reference proteome</keyword>
<dbReference type="CDD" id="cd17321">
    <property type="entry name" value="MFS_MMR_MDR_like"/>
    <property type="match status" value="1"/>
</dbReference>
<feature type="transmembrane region" description="Helical" evidence="6">
    <location>
        <begin position="107"/>
        <end position="128"/>
    </location>
</feature>
<feature type="transmembrane region" description="Helical" evidence="6">
    <location>
        <begin position="169"/>
        <end position="188"/>
    </location>
</feature>
<keyword evidence="3 6" id="KW-0812">Transmembrane</keyword>
<comment type="caution">
    <text evidence="8">The sequence shown here is derived from an EMBL/GenBank/DDBJ whole genome shotgun (WGS) entry which is preliminary data.</text>
</comment>
<evidence type="ECO:0000256" key="5">
    <source>
        <dbReference type="ARBA" id="ARBA00023136"/>
    </source>
</evidence>
<organism evidence="8 9">
    <name type="scientific">Paraburkholderia unamae</name>
    <dbReference type="NCBI Taxonomy" id="219649"/>
    <lineage>
        <taxon>Bacteria</taxon>
        <taxon>Pseudomonadati</taxon>
        <taxon>Pseudomonadota</taxon>
        <taxon>Betaproteobacteria</taxon>
        <taxon>Burkholderiales</taxon>
        <taxon>Burkholderiaceae</taxon>
        <taxon>Paraburkholderia</taxon>
    </lineage>
</organism>
<dbReference type="Gene3D" id="1.20.1250.20">
    <property type="entry name" value="MFS general substrate transporter like domains"/>
    <property type="match status" value="1"/>
</dbReference>
<accession>A0ABX5KER6</accession>
<evidence type="ECO:0000313" key="8">
    <source>
        <dbReference type="EMBL" id="PVX72461.1"/>
    </source>
</evidence>
<keyword evidence="4 6" id="KW-1133">Transmembrane helix</keyword>
<dbReference type="SUPFAM" id="SSF103473">
    <property type="entry name" value="MFS general substrate transporter"/>
    <property type="match status" value="2"/>
</dbReference>
<sequence>MQTHSREQQRRVLLATSISYVVVILDTSIVNVALERIGASLAGGVAGLQWVVNAYTLTFASLLLTGGTLGDRLGARNVYMAGLATFTVASAWCGAAPSLALLTAGRVLQGIGAALLVPASMALIHGACASARERAAAFGVWAGLGGVAMAAGPLLGGVIIGLAGWRSLFLLNVPVCLAGIVMAARVAPPTGARASRRLDLAGQAAAIAALALLNAAIIEAPSRGWLSPFVVAGLVVAVAAALAFVALQKHRAQPMLPLGFFRQPVFGAAVLVSMISAFTFYGLLFDLSLYFQQTRGYAPWRAGLAFLPLTVVVPAGSLLSRRAVAWLGPRALVALACLLAGAGYLGAAACVPGARYAVLAMPLPAIGLAASLITPAATAALMATVDQARSGVAAGVLNAARQTGAALGVAVAGAWLGASLSIGAGMRANLLVAAVLSVVAAWTWWRAWARHASLPQSVEKATAAK</sequence>
<feature type="transmembrane region" description="Helical" evidence="6">
    <location>
        <begin position="428"/>
        <end position="445"/>
    </location>
</feature>
<feature type="transmembrane region" description="Helical" evidence="6">
    <location>
        <begin position="12"/>
        <end position="34"/>
    </location>
</feature>
<name>A0ABX5KER6_9BURK</name>
<dbReference type="EMBL" id="QEOB01000024">
    <property type="protein sequence ID" value="PVX72461.1"/>
    <property type="molecule type" value="Genomic_DNA"/>
</dbReference>
<feature type="transmembrane region" description="Helical" evidence="6">
    <location>
        <begin position="331"/>
        <end position="354"/>
    </location>
</feature>
<dbReference type="Proteomes" id="UP000245712">
    <property type="component" value="Unassembled WGS sequence"/>
</dbReference>
<feature type="transmembrane region" description="Helical" evidence="6">
    <location>
        <begin position="46"/>
        <end position="66"/>
    </location>
</feature>